<evidence type="ECO:0000313" key="5">
    <source>
        <dbReference type="Proteomes" id="UP000189670"/>
    </source>
</evidence>
<dbReference type="Pfam" id="PF13385">
    <property type="entry name" value="Laminin_G_3"/>
    <property type="match status" value="1"/>
</dbReference>
<dbReference type="InterPro" id="IPR009091">
    <property type="entry name" value="RCC1/BLIP-II"/>
</dbReference>
<dbReference type="InterPro" id="IPR013783">
    <property type="entry name" value="Ig-like_fold"/>
</dbReference>
<evidence type="ECO:0000256" key="1">
    <source>
        <dbReference type="ARBA" id="ARBA00022658"/>
    </source>
</evidence>
<dbReference type="PANTHER" id="PTHR45982">
    <property type="entry name" value="REGULATOR OF CHROMOSOME CONDENSATION"/>
    <property type="match status" value="1"/>
</dbReference>
<dbReference type="Proteomes" id="UP000189670">
    <property type="component" value="Unassembled WGS sequence"/>
</dbReference>
<feature type="non-terminal residue" evidence="4">
    <location>
        <position position="1"/>
    </location>
</feature>
<reference evidence="5" key="1">
    <citation type="submission" date="2012-11" db="EMBL/GenBank/DDBJ databases">
        <authorList>
            <person name="Lucero-Rivera Y.E."/>
            <person name="Tovar-Ramirez D."/>
        </authorList>
    </citation>
    <scope>NUCLEOTIDE SEQUENCE [LARGE SCALE GENOMIC DNA]</scope>
    <source>
        <strain evidence="5">Araruama</strain>
    </source>
</reference>
<dbReference type="SUPFAM" id="SSF63829">
    <property type="entry name" value="Calcium-dependent phosphotriesterase"/>
    <property type="match status" value="1"/>
</dbReference>
<dbReference type="InterPro" id="IPR011042">
    <property type="entry name" value="6-blade_b-propeller_TolB-like"/>
</dbReference>
<name>A0A1V1P0P1_9BACT</name>
<dbReference type="GO" id="GO:0005509">
    <property type="term" value="F:calcium ion binding"/>
    <property type="evidence" value="ECO:0007669"/>
    <property type="project" value="InterPro"/>
</dbReference>
<gene>
    <name evidence="4" type="ORF">OMM_10587</name>
</gene>
<dbReference type="Pfam" id="PF00415">
    <property type="entry name" value="RCC1"/>
    <property type="match status" value="1"/>
</dbReference>
<dbReference type="InterPro" id="IPR015919">
    <property type="entry name" value="Cadherin-like_sf"/>
</dbReference>
<evidence type="ECO:0000256" key="2">
    <source>
        <dbReference type="ARBA" id="ARBA00022737"/>
    </source>
</evidence>
<dbReference type="GO" id="GO:0016020">
    <property type="term" value="C:membrane"/>
    <property type="evidence" value="ECO:0007669"/>
    <property type="project" value="InterPro"/>
</dbReference>
<dbReference type="AlphaFoldDB" id="A0A1V1P0P1"/>
<proteinExistence type="predicted"/>
<evidence type="ECO:0000313" key="4">
    <source>
        <dbReference type="EMBL" id="ETR68383.1"/>
    </source>
</evidence>
<keyword evidence="1" id="KW-0344">Guanine-nucleotide releasing factor</keyword>
<dbReference type="Gene3D" id="2.130.10.30">
    <property type="entry name" value="Regulator of chromosome condensation 1/beta-lactamase-inhibitor protein II"/>
    <property type="match status" value="2"/>
</dbReference>
<feature type="domain" description="RCC1-like" evidence="3">
    <location>
        <begin position="750"/>
        <end position="996"/>
    </location>
</feature>
<dbReference type="SUPFAM" id="SSF49899">
    <property type="entry name" value="Concanavalin A-like lectins/glucanases"/>
    <property type="match status" value="1"/>
</dbReference>
<dbReference type="Gene3D" id="2.60.120.200">
    <property type="match status" value="1"/>
</dbReference>
<dbReference type="EMBL" id="ATBP01000976">
    <property type="protein sequence ID" value="ETR68383.1"/>
    <property type="molecule type" value="Genomic_DNA"/>
</dbReference>
<dbReference type="PANTHER" id="PTHR45982:SF1">
    <property type="entry name" value="REGULATOR OF CHROMOSOME CONDENSATION"/>
    <property type="match status" value="1"/>
</dbReference>
<dbReference type="InterPro" id="IPR000408">
    <property type="entry name" value="Reg_chr_condens"/>
</dbReference>
<dbReference type="SUPFAM" id="SSF50985">
    <property type="entry name" value="RCC1/BLIP-II"/>
    <property type="match status" value="1"/>
</dbReference>
<protein>
    <recommendedName>
        <fullName evidence="3">RCC1-like domain-containing protein</fullName>
    </recommendedName>
</protein>
<dbReference type="InterPro" id="IPR051553">
    <property type="entry name" value="Ran_GTPase-activating"/>
</dbReference>
<evidence type="ECO:0000259" key="3">
    <source>
        <dbReference type="Pfam" id="PF25390"/>
    </source>
</evidence>
<sequence length="1150" mass="122432">GYSGDDGQATSAQIYAPWNAAVDRTDTYLYIADRDNNKIRRVNLSSGIITHVATTSSPAGIGFDSGGNVYIASSNDIIQKIDPVTLEIITVAGILGNGGYSGDTGPATSAQIDAPFGIAVDSHDHIYFPEFSNHVARKLIPSAIRISGTPTNDNVGDHAVTIEVDDGISTDSQSFTITVINVNTPPEIAVIPRQTIYVNAEGASMSFTATDDVTAGCDLSITYTTSDLSLLSVNNISYTCSAGTYYLLLTPTTDQSGAVSITLTLSDGENLSATRTFTVIVSPPGAGNALSFDGTDDVVEVPASSLYETDYSTFEFWVKPQDNVNEDSIIIGLRTETNNCRFNLNMNVAANQIGLWNDVNFRTISYPLTPGRWYHLALVDDGTSSAKLYINGVQYAYPIEINTVPTNQTLIIGGMQGRTEYFSGSIDEVRIWNTNLSQEQIRENMCKRLTGEESNLVAYFRFDNTTGTKLVDLSGNDNHGTLLTMDNSDWVTSGAALGDDSAYDYVGSVITDFSASIAHSDGDQFTATGDGGTYTGIHVYLVNESPNTTTIPDGYTSMDTDHYYGVFPIGTSPTYSVAYNYSGNTYALDDSNLQMAYRANNAGTWTGFASTQYTSTTTLVKTGIAAFSGISATEFILGKNEAPEISALIVTEIISGYFHTLALKNDGTVWAWGYNNYGQLGDGTTTDKSSPIQVPGMDNVIELATGYDHNLALKNDGTVWAWGLNDYGQLGDGTTTNRTSPVQISGLSNVIQLAAGKYHSLALKNDGTVWTWGYNSNGQLGDGTTTNRNSPIQLSGLINVTALEGGCYFSLALKNDGTVWGLGTNDYGQLGDGTTTSRNTPVQVSGLNNVIALSGGDKSACALKSDGTVWAWGINTYGQLGDGTTTDRNTPVQVLTVNNITMLSTKFDHTHALKSDGTLWGWGRNTDGQLGDGSSTHRTSPVQISGLNNILTLNNGAFHGVAINTYNIIWAWGYNSKGQVGDGTTTNRNTPVLIDFGESGMLTTNEDTGITKTFIATDAESSACDLSIAMASSDLNLFTDNHFTYTCSANSYIISITPEQDLSGFATITIITTDAGGLTASDSFSVTVVSVNDVPVITSESTLIVNEDSTASFTLTATDAESADCSMDITFASSNTTLMPIENISYTCAS</sequence>
<comment type="caution">
    <text evidence="4">The sequence shown here is derived from an EMBL/GenBank/DDBJ whole genome shotgun (WGS) entry which is preliminary data.</text>
</comment>
<dbReference type="PROSITE" id="PS00626">
    <property type="entry name" value="RCC1_2"/>
    <property type="match status" value="1"/>
</dbReference>
<feature type="non-terminal residue" evidence="4">
    <location>
        <position position="1150"/>
    </location>
</feature>
<dbReference type="GO" id="GO:0005737">
    <property type="term" value="C:cytoplasm"/>
    <property type="evidence" value="ECO:0007669"/>
    <property type="project" value="TreeGrafter"/>
</dbReference>
<organism evidence="4 5">
    <name type="scientific">Candidatus Magnetoglobus multicellularis str. Araruama</name>
    <dbReference type="NCBI Taxonomy" id="890399"/>
    <lineage>
        <taxon>Bacteria</taxon>
        <taxon>Pseudomonadati</taxon>
        <taxon>Thermodesulfobacteriota</taxon>
        <taxon>Desulfobacteria</taxon>
        <taxon>Desulfobacterales</taxon>
        <taxon>Desulfobacteraceae</taxon>
        <taxon>Candidatus Magnetoglobus</taxon>
    </lineage>
</organism>
<dbReference type="Gene3D" id="2.120.10.30">
    <property type="entry name" value="TolB, C-terminal domain"/>
    <property type="match status" value="2"/>
</dbReference>
<dbReference type="PRINTS" id="PR00633">
    <property type="entry name" value="RCCNDNSATION"/>
</dbReference>
<dbReference type="InterPro" id="IPR058923">
    <property type="entry name" value="RCC1-like_dom"/>
</dbReference>
<dbReference type="Pfam" id="PF25390">
    <property type="entry name" value="WD40_RLD"/>
    <property type="match status" value="1"/>
</dbReference>
<dbReference type="PROSITE" id="PS50012">
    <property type="entry name" value="RCC1_3"/>
    <property type="match status" value="6"/>
</dbReference>
<dbReference type="GO" id="GO:0005085">
    <property type="term" value="F:guanyl-nucleotide exchange factor activity"/>
    <property type="evidence" value="ECO:0007669"/>
    <property type="project" value="TreeGrafter"/>
</dbReference>
<keyword evidence="2" id="KW-0677">Repeat</keyword>
<dbReference type="InterPro" id="IPR013320">
    <property type="entry name" value="ConA-like_dom_sf"/>
</dbReference>
<dbReference type="Gene3D" id="2.60.40.10">
    <property type="entry name" value="Immunoglobulins"/>
    <property type="match status" value="2"/>
</dbReference>
<dbReference type="SUPFAM" id="SSF49313">
    <property type="entry name" value="Cadherin-like"/>
    <property type="match status" value="1"/>
</dbReference>
<accession>A0A1V1P0P1</accession>